<feature type="coiled-coil region" evidence="1">
    <location>
        <begin position="151"/>
        <end position="185"/>
    </location>
</feature>
<gene>
    <name evidence="2" type="ORF">GCM10022389_02290</name>
</gene>
<protein>
    <recommendedName>
        <fullName evidence="4">DUF3298 domain-containing protein</fullName>
    </recommendedName>
</protein>
<comment type="caution">
    <text evidence="2">The sequence shown here is derived from an EMBL/GenBank/DDBJ whole genome shotgun (WGS) entry which is preliminary data.</text>
</comment>
<proteinExistence type="predicted"/>
<dbReference type="RefSeq" id="WP_344814996.1">
    <property type="nucleotide sequence ID" value="NZ_BAABCT010000001.1"/>
</dbReference>
<sequence>MKKGILYITLLIYCNIYPQTSKEIIKEIKLNAVLHDFNQNINNYFKIKDVSNVDNFDEEIELLNKYNLSDFWPINFYFIGKINDVFSEILVFFPNGFKSKHEIIYFNDLSKKINNIFSFRKDENEYYLIEYKDFITYQSKLYNRDYKDKYLVIEKKELINLIDKLKQLENQINSFKVNLEKSKFKLLILQQKEIVNSNDYDNYVGKSRKFMTVFLSKNNYDLNIPFNFSKSIQINGLNFNIDYKEIIDLDGKDLSIDNINAFKDNSGNIKANISVGLNNLKISKINYSKLHKNYFADWNGNFPKTDSDSFYFYLESKSTNDLNGMNKDDYWENIFKEEEKFKSVLDVSDLKIDALSINLNSDLNNIFAFPKLNFEKDEIYQPREYIDEKTNIGIAVLEFKTYYSGGFFPTEMLRSLTSKLKRETKELYNEKTKEINRVQGNKKVIADMTKKYGKKYVDDALNGNITIGMPEELLPIPLQAWVIKSRDEYPNGYKLYCSFGLNTDRKLLITVINKKVFKISNW</sequence>
<keyword evidence="1" id="KW-0175">Coiled coil</keyword>
<evidence type="ECO:0008006" key="4">
    <source>
        <dbReference type="Google" id="ProtNLM"/>
    </source>
</evidence>
<reference evidence="3" key="1">
    <citation type="journal article" date="2019" name="Int. J. Syst. Evol. Microbiol.">
        <title>The Global Catalogue of Microorganisms (GCM) 10K type strain sequencing project: providing services to taxonomists for standard genome sequencing and annotation.</title>
        <authorList>
            <consortium name="The Broad Institute Genomics Platform"/>
            <consortium name="The Broad Institute Genome Sequencing Center for Infectious Disease"/>
            <person name="Wu L."/>
            <person name="Ma J."/>
        </authorList>
    </citation>
    <scope>NUCLEOTIDE SEQUENCE [LARGE SCALE GENOMIC DNA]</scope>
    <source>
        <strain evidence="3">JCM 17069</strain>
    </source>
</reference>
<evidence type="ECO:0000256" key="1">
    <source>
        <dbReference type="SAM" id="Coils"/>
    </source>
</evidence>
<keyword evidence="3" id="KW-1185">Reference proteome</keyword>
<organism evidence="2 3">
    <name type="scientific">Flavobacterium cheonanense</name>
    <dbReference type="NCBI Taxonomy" id="706183"/>
    <lineage>
        <taxon>Bacteria</taxon>
        <taxon>Pseudomonadati</taxon>
        <taxon>Bacteroidota</taxon>
        <taxon>Flavobacteriia</taxon>
        <taxon>Flavobacteriales</taxon>
        <taxon>Flavobacteriaceae</taxon>
        <taxon>Flavobacterium</taxon>
    </lineage>
</organism>
<name>A0ABP7V7R6_9FLAO</name>
<evidence type="ECO:0000313" key="3">
    <source>
        <dbReference type="Proteomes" id="UP001500367"/>
    </source>
</evidence>
<dbReference type="Proteomes" id="UP001500367">
    <property type="component" value="Unassembled WGS sequence"/>
</dbReference>
<dbReference type="EMBL" id="BAABCT010000001">
    <property type="protein sequence ID" value="GAA4061406.1"/>
    <property type="molecule type" value="Genomic_DNA"/>
</dbReference>
<evidence type="ECO:0000313" key="2">
    <source>
        <dbReference type="EMBL" id="GAA4061406.1"/>
    </source>
</evidence>
<accession>A0ABP7V7R6</accession>